<dbReference type="AlphaFoldDB" id="A0A3P1T327"/>
<gene>
    <name evidence="1" type="ORF">EII34_12005</name>
</gene>
<dbReference type="RefSeq" id="WP_124845406.1">
    <property type="nucleotide sequence ID" value="NZ_RQZG01000015.1"/>
</dbReference>
<dbReference type="Pfam" id="PF14013">
    <property type="entry name" value="MT0933_antitox"/>
    <property type="match status" value="1"/>
</dbReference>
<evidence type="ECO:0000313" key="2">
    <source>
        <dbReference type="Proteomes" id="UP000280819"/>
    </source>
</evidence>
<dbReference type="InterPro" id="IPR028037">
    <property type="entry name" value="Antitoxin_Rv0909/MT0933"/>
</dbReference>
<comment type="caution">
    <text evidence="1">The sequence shown here is derived from an EMBL/GenBank/DDBJ whole genome shotgun (WGS) entry which is preliminary data.</text>
</comment>
<dbReference type="Proteomes" id="UP000280819">
    <property type="component" value="Unassembled WGS sequence"/>
</dbReference>
<dbReference type="OrthoDB" id="5125103at2"/>
<sequence>MGIFDGIGDQVAAHEDKIDGAIDKGAEMLDKATGNKFGDKIDAGAEFIKNKVEDMAGKDKPTAE</sequence>
<name>A0A3P1T327_9ACTN</name>
<evidence type="ECO:0000313" key="1">
    <source>
        <dbReference type="EMBL" id="RRD03902.1"/>
    </source>
</evidence>
<dbReference type="EMBL" id="RQZG01000015">
    <property type="protein sequence ID" value="RRD03902.1"/>
    <property type="molecule type" value="Genomic_DNA"/>
</dbReference>
<accession>A0A3P1T327</accession>
<organism evidence="1 2">
    <name type="scientific">Arachnia propionica</name>
    <dbReference type="NCBI Taxonomy" id="1750"/>
    <lineage>
        <taxon>Bacteria</taxon>
        <taxon>Bacillati</taxon>
        <taxon>Actinomycetota</taxon>
        <taxon>Actinomycetes</taxon>
        <taxon>Propionibacteriales</taxon>
        <taxon>Propionibacteriaceae</taxon>
        <taxon>Arachnia</taxon>
    </lineage>
</organism>
<proteinExistence type="predicted"/>
<reference evidence="1 2" key="1">
    <citation type="submission" date="2018-11" db="EMBL/GenBank/DDBJ databases">
        <title>Genomes From Bacteria Associated with the Canine Oral Cavity: a Test Case for Automated Genome-Based Taxonomic Assignment.</title>
        <authorList>
            <person name="Coil D.A."/>
            <person name="Jospin G."/>
            <person name="Darling A.E."/>
            <person name="Wallis C."/>
            <person name="Davis I.J."/>
            <person name="Harris S."/>
            <person name="Eisen J.A."/>
            <person name="Holcombe L.J."/>
            <person name="O'Flynn C."/>
        </authorList>
    </citation>
    <scope>NUCLEOTIDE SEQUENCE [LARGE SCALE GENOMIC DNA]</scope>
    <source>
        <strain evidence="1 2">OH887_COT-365</strain>
    </source>
</reference>
<protein>
    <submittedName>
        <fullName evidence="1">Antitoxin</fullName>
    </submittedName>
</protein>